<protein>
    <submittedName>
        <fullName evidence="1">Uncharacterized protein</fullName>
    </submittedName>
</protein>
<sequence>MSNCLRRVIALPDPARSECQLGRKKAPKRHRVLQTSLVNRQFNARFKIKGQKNREITNRPITVHLLY</sequence>
<proteinExistence type="predicted"/>
<organism evidence="1 2">
    <name type="scientific">Pleurodeles waltl</name>
    <name type="common">Iberian ribbed newt</name>
    <dbReference type="NCBI Taxonomy" id="8319"/>
    <lineage>
        <taxon>Eukaryota</taxon>
        <taxon>Metazoa</taxon>
        <taxon>Chordata</taxon>
        <taxon>Craniata</taxon>
        <taxon>Vertebrata</taxon>
        <taxon>Euteleostomi</taxon>
        <taxon>Amphibia</taxon>
        <taxon>Batrachia</taxon>
        <taxon>Caudata</taxon>
        <taxon>Salamandroidea</taxon>
        <taxon>Salamandridae</taxon>
        <taxon>Pleurodelinae</taxon>
        <taxon>Pleurodeles</taxon>
    </lineage>
</organism>
<reference evidence="1" key="1">
    <citation type="journal article" date="2022" name="bioRxiv">
        <title>Sequencing and chromosome-scale assembly of the giantPleurodeles waltlgenome.</title>
        <authorList>
            <person name="Brown T."/>
            <person name="Elewa A."/>
            <person name="Iarovenko S."/>
            <person name="Subramanian E."/>
            <person name="Araus A.J."/>
            <person name="Petzold A."/>
            <person name="Susuki M."/>
            <person name="Suzuki K.-i.T."/>
            <person name="Hayashi T."/>
            <person name="Toyoda A."/>
            <person name="Oliveira C."/>
            <person name="Osipova E."/>
            <person name="Leigh N.D."/>
            <person name="Simon A."/>
            <person name="Yun M.H."/>
        </authorList>
    </citation>
    <scope>NUCLEOTIDE SEQUENCE</scope>
    <source>
        <strain evidence="1">20211129_DDA</strain>
        <tissue evidence="1">Liver</tissue>
    </source>
</reference>
<accession>A0AAV7U479</accession>
<keyword evidence="2" id="KW-1185">Reference proteome</keyword>
<dbReference type="AlphaFoldDB" id="A0AAV7U479"/>
<evidence type="ECO:0000313" key="1">
    <source>
        <dbReference type="EMBL" id="KAJ1183708.1"/>
    </source>
</evidence>
<dbReference type="Proteomes" id="UP001066276">
    <property type="component" value="Chromosome 3_1"/>
</dbReference>
<gene>
    <name evidence="1" type="ORF">NDU88_000522</name>
</gene>
<comment type="caution">
    <text evidence="1">The sequence shown here is derived from an EMBL/GenBank/DDBJ whole genome shotgun (WGS) entry which is preliminary data.</text>
</comment>
<evidence type="ECO:0000313" key="2">
    <source>
        <dbReference type="Proteomes" id="UP001066276"/>
    </source>
</evidence>
<dbReference type="EMBL" id="JANPWB010000005">
    <property type="protein sequence ID" value="KAJ1183708.1"/>
    <property type="molecule type" value="Genomic_DNA"/>
</dbReference>
<name>A0AAV7U479_PLEWA</name>